<gene>
    <name evidence="1" type="ORF">J2S73_002901</name>
</gene>
<sequence>MKVLVTKAFAKALTSLPPDRQRGIQDRLRIFVSSQEANSLRFRPFQGLSGYFLINGKGGDRILLRQEDEDTFTAVDVGPHDTVLRRWNRRK</sequence>
<comment type="caution">
    <text evidence="1">The sequence shown here is derived from an EMBL/GenBank/DDBJ whole genome shotgun (WGS) entry which is preliminary data.</text>
</comment>
<dbReference type="RefSeq" id="WP_306886264.1">
    <property type="nucleotide sequence ID" value="NZ_JAUSUL010000002.1"/>
</dbReference>
<protein>
    <submittedName>
        <fullName evidence="1">mRNA-degrading endonuclease RelE of RelBE toxin-antitoxin system</fullName>
    </submittedName>
</protein>
<proteinExistence type="predicted"/>
<organism evidence="1 2">
    <name type="scientific">Amorphus orientalis</name>
    <dbReference type="NCBI Taxonomy" id="649198"/>
    <lineage>
        <taxon>Bacteria</taxon>
        <taxon>Pseudomonadati</taxon>
        <taxon>Pseudomonadota</taxon>
        <taxon>Alphaproteobacteria</taxon>
        <taxon>Hyphomicrobiales</taxon>
        <taxon>Amorphaceae</taxon>
        <taxon>Amorphus</taxon>
    </lineage>
</organism>
<keyword evidence="1" id="KW-0540">Nuclease</keyword>
<name>A0AAE3VQG7_9HYPH</name>
<dbReference type="EMBL" id="JAUSUL010000002">
    <property type="protein sequence ID" value="MDQ0316444.1"/>
    <property type="molecule type" value="Genomic_DNA"/>
</dbReference>
<dbReference type="Proteomes" id="UP001229244">
    <property type="component" value="Unassembled WGS sequence"/>
</dbReference>
<dbReference type="AlphaFoldDB" id="A0AAE3VQG7"/>
<dbReference type="GO" id="GO:0004519">
    <property type="term" value="F:endonuclease activity"/>
    <property type="evidence" value="ECO:0007669"/>
    <property type="project" value="UniProtKB-KW"/>
</dbReference>
<keyword evidence="1" id="KW-0378">Hydrolase</keyword>
<reference evidence="1" key="1">
    <citation type="submission" date="2023-07" db="EMBL/GenBank/DDBJ databases">
        <title>Genomic Encyclopedia of Type Strains, Phase IV (KMG-IV): sequencing the most valuable type-strain genomes for metagenomic binning, comparative biology and taxonomic classification.</title>
        <authorList>
            <person name="Goeker M."/>
        </authorList>
    </citation>
    <scope>NUCLEOTIDE SEQUENCE</scope>
    <source>
        <strain evidence="1">DSM 21202</strain>
    </source>
</reference>
<keyword evidence="1" id="KW-0255">Endonuclease</keyword>
<keyword evidence="2" id="KW-1185">Reference proteome</keyword>
<evidence type="ECO:0000313" key="2">
    <source>
        <dbReference type="Proteomes" id="UP001229244"/>
    </source>
</evidence>
<accession>A0AAE3VQG7</accession>
<evidence type="ECO:0000313" key="1">
    <source>
        <dbReference type="EMBL" id="MDQ0316444.1"/>
    </source>
</evidence>